<dbReference type="Proteomes" id="UP000777438">
    <property type="component" value="Unassembled WGS sequence"/>
</dbReference>
<dbReference type="InterPro" id="IPR015424">
    <property type="entry name" value="PyrdxlP-dep_Trfase"/>
</dbReference>
<sequence>MALQPKQLHRALIRHRPVSLPSLRPLSTLYAKIDTAPQTITGSQGNYLYTRDGKSIFDASAGASVVSVGHNDPRVKQAIVEQLDRVAFTYNPFFTTPAVEQLAQLLTHSTNGEMSKVFFVSSGTEAVEAALKMARQYFTELPTPQPNRTRFIARKQSYHGNTLGSLATGYHAARRKVYEPILATNISHVSPCYAYRNMKAGETEEQYVARLADELDREFQAVGPETVCAFVAETVSGTSLGCVPPVRGYFKAMKQVCDRHGALLIMDEVMSGMGRTGYLHAWEEEGVVPDLQTVAKGLGSGYLPIGALLVNKRVADAFSQGTGAFVHSQTYQAHPLACAASYAVQKIIEEDNLLANTRENGAYLGRLLQERLGGHENVGDIRGRGLFWAIEFVRNKATKEPFPPKDQLAARIHKTGLQPEYGVSVIPASGNINGVDGDLIIISPPLIVTKDEVDLVVSKIEAVLDAVLGKQ</sequence>
<dbReference type="SUPFAM" id="SSF53383">
    <property type="entry name" value="PLP-dependent transferases"/>
    <property type="match status" value="1"/>
</dbReference>
<keyword evidence="3 4" id="KW-0663">Pyridoxal phosphate</keyword>
<dbReference type="GO" id="GO:0008483">
    <property type="term" value="F:transaminase activity"/>
    <property type="evidence" value="ECO:0007669"/>
    <property type="project" value="InterPro"/>
</dbReference>
<gene>
    <name evidence="5" type="ORF">B0T10DRAFT_267463</name>
</gene>
<dbReference type="CDD" id="cd00610">
    <property type="entry name" value="OAT_like"/>
    <property type="match status" value="1"/>
</dbReference>
<dbReference type="PIRSF" id="PIRSF000521">
    <property type="entry name" value="Transaminase_4ab_Lys_Orn"/>
    <property type="match status" value="1"/>
</dbReference>
<dbReference type="InterPro" id="IPR015422">
    <property type="entry name" value="PyrdxlP-dep_Trfase_small"/>
</dbReference>
<dbReference type="PANTHER" id="PTHR43094">
    <property type="entry name" value="AMINOTRANSFERASE"/>
    <property type="match status" value="1"/>
</dbReference>
<comment type="cofactor">
    <cofactor evidence="1">
        <name>pyridoxal 5'-phosphate</name>
        <dbReference type="ChEBI" id="CHEBI:597326"/>
    </cofactor>
</comment>
<dbReference type="Gene3D" id="3.90.1150.10">
    <property type="entry name" value="Aspartate Aminotransferase, domain 1"/>
    <property type="match status" value="1"/>
</dbReference>
<dbReference type="Gene3D" id="3.40.640.10">
    <property type="entry name" value="Type I PLP-dependent aspartate aminotransferase-like (Major domain)"/>
    <property type="match status" value="1"/>
</dbReference>
<evidence type="ECO:0000256" key="3">
    <source>
        <dbReference type="ARBA" id="ARBA00022898"/>
    </source>
</evidence>
<evidence type="ECO:0000256" key="2">
    <source>
        <dbReference type="ARBA" id="ARBA00008954"/>
    </source>
</evidence>
<comment type="similarity">
    <text evidence="2 4">Belongs to the class-III pyridoxal-phosphate-dependent aminotransferase family.</text>
</comment>
<keyword evidence="6" id="KW-1185">Reference proteome</keyword>
<dbReference type="PANTHER" id="PTHR43094:SF1">
    <property type="entry name" value="AMINOTRANSFERASE CLASS-III"/>
    <property type="match status" value="1"/>
</dbReference>
<comment type="caution">
    <text evidence="5">The sequence shown here is derived from an EMBL/GenBank/DDBJ whole genome shotgun (WGS) entry which is preliminary data.</text>
</comment>
<dbReference type="GO" id="GO:0030170">
    <property type="term" value="F:pyridoxal phosphate binding"/>
    <property type="evidence" value="ECO:0007669"/>
    <property type="project" value="InterPro"/>
</dbReference>
<organism evidence="5 6">
    <name type="scientific">Thelonectria olida</name>
    <dbReference type="NCBI Taxonomy" id="1576542"/>
    <lineage>
        <taxon>Eukaryota</taxon>
        <taxon>Fungi</taxon>
        <taxon>Dikarya</taxon>
        <taxon>Ascomycota</taxon>
        <taxon>Pezizomycotina</taxon>
        <taxon>Sordariomycetes</taxon>
        <taxon>Hypocreomycetidae</taxon>
        <taxon>Hypocreales</taxon>
        <taxon>Nectriaceae</taxon>
        <taxon>Thelonectria</taxon>
    </lineage>
</organism>
<dbReference type="InterPro" id="IPR005814">
    <property type="entry name" value="Aminotrans_3"/>
</dbReference>
<evidence type="ECO:0000256" key="4">
    <source>
        <dbReference type="RuleBase" id="RU003560"/>
    </source>
</evidence>
<dbReference type="FunFam" id="3.40.640.10:FF:000004">
    <property type="entry name" value="Acetylornithine aminotransferase"/>
    <property type="match status" value="1"/>
</dbReference>
<dbReference type="Pfam" id="PF00202">
    <property type="entry name" value="Aminotran_3"/>
    <property type="match status" value="1"/>
</dbReference>
<dbReference type="InterPro" id="IPR015421">
    <property type="entry name" value="PyrdxlP-dep_Trfase_major"/>
</dbReference>
<accession>A0A9P9AST7</accession>
<reference evidence="5 6" key="1">
    <citation type="journal article" date="2021" name="Nat. Commun.">
        <title>Genetic determinants of endophytism in the Arabidopsis root mycobiome.</title>
        <authorList>
            <person name="Mesny F."/>
            <person name="Miyauchi S."/>
            <person name="Thiergart T."/>
            <person name="Pickel B."/>
            <person name="Atanasova L."/>
            <person name="Karlsson M."/>
            <person name="Huettel B."/>
            <person name="Barry K.W."/>
            <person name="Haridas S."/>
            <person name="Chen C."/>
            <person name="Bauer D."/>
            <person name="Andreopoulos W."/>
            <person name="Pangilinan J."/>
            <person name="LaButti K."/>
            <person name="Riley R."/>
            <person name="Lipzen A."/>
            <person name="Clum A."/>
            <person name="Drula E."/>
            <person name="Henrissat B."/>
            <person name="Kohler A."/>
            <person name="Grigoriev I.V."/>
            <person name="Martin F.M."/>
            <person name="Hacquard S."/>
        </authorList>
    </citation>
    <scope>NUCLEOTIDE SEQUENCE [LARGE SCALE GENOMIC DNA]</scope>
    <source>
        <strain evidence="5 6">MPI-CAGE-CH-0241</strain>
    </source>
</reference>
<keyword evidence="5" id="KW-0808">Transferase</keyword>
<dbReference type="OrthoDB" id="5419315at2759"/>
<evidence type="ECO:0000313" key="5">
    <source>
        <dbReference type="EMBL" id="KAH6893190.1"/>
    </source>
</evidence>
<protein>
    <submittedName>
        <fullName evidence="5">Pyridoxal phosphate-dependent transferase</fullName>
    </submittedName>
</protein>
<dbReference type="NCBIfam" id="NF005685">
    <property type="entry name" value="PRK07483.1"/>
    <property type="match status" value="1"/>
</dbReference>
<dbReference type="GO" id="GO:0005829">
    <property type="term" value="C:cytosol"/>
    <property type="evidence" value="ECO:0007669"/>
    <property type="project" value="TreeGrafter"/>
</dbReference>
<evidence type="ECO:0000256" key="1">
    <source>
        <dbReference type="ARBA" id="ARBA00001933"/>
    </source>
</evidence>
<dbReference type="AlphaFoldDB" id="A0A9P9AST7"/>
<evidence type="ECO:0000313" key="6">
    <source>
        <dbReference type="Proteomes" id="UP000777438"/>
    </source>
</evidence>
<name>A0A9P9AST7_9HYPO</name>
<dbReference type="EMBL" id="JAGPYM010000006">
    <property type="protein sequence ID" value="KAH6893190.1"/>
    <property type="molecule type" value="Genomic_DNA"/>
</dbReference>
<proteinExistence type="inferred from homology"/>